<dbReference type="Pfam" id="PF12802">
    <property type="entry name" value="MarR_2"/>
    <property type="match status" value="1"/>
</dbReference>
<sequence length="162" mass="17965">MFRDRGSRLYEVLQQVRPLVLNSARVVEASLRPSGLTVGMRAVLEVLARHGPATVPAIGERLDLARQGVQRHVNDLIERGHVESRTNPGHRRSVLIALTDAGSDMISRVSEDELQHLSGMARDCTAQEIAAAVKVLRALNRDVRQRALQLHDHRGNAHARRA</sequence>
<dbReference type="PANTHER" id="PTHR33164">
    <property type="entry name" value="TRANSCRIPTIONAL REGULATOR, MARR FAMILY"/>
    <property type="match status" value="1"/>
</dbReference>
<dbReference type="GO" id="GO:0003700">
    <property type="term" value="F:DNA-binding transcription factor activity"/>
    <property type="evidence" value="ECO:0007669"/>
    <property type="project" value="InterPro"/>
</dbReference>
<dbReference type="InterPro" id="IPR036388">
    <property type="entry name" value="WH-like_DNA-bd_sf"/>
</dbReference>
<dbReference type="AlphaFoldDB" id="A0A919K381"/>
<dbReference type="EMBL" id="BOMV01000079">
    <property type="protein sequence ID" value="GIF00067.1"/>
    <property type="molecule type" value="Genomic_DNA"/>
</dbReference>
<feature type="domain" description="HTH marR-type" evidence="1">
    <location>
        <begin position="6"/>
        <end position="141"/>
    </location>
</feature>
<dbReference type="RefSeq" id="WP_203787392.1">
    <property type="nucleotide sequence ID" value="NZ_BOMV01000079.1"/>
</dbReference>
<dbReference type="InterPro" id="IPR036390">
    <property type="entry name" value="WH_DNA-bd_sf"/>
</dbReference>
<evidence type="ECO:0000313" key="2">
    <source>
        <dbReference type="EMBL" id="GIF00067.1"/>
    </source>
</evidence>
<dbReference type="SMART" id="SM00347">
    <property type="entry name" value="HTH_MARR"/>
    <property type="match status" value="1"/>
</dbReference>
<reference evidence="2" key="1">
    <citation type="submission" date="2021-01" db="EMBL/GenBank/DDBJ databases">
        <title>Whole genome shotgun sequence of Actinoplanes rishiriensis NBRC 108556.</title>
        <authorList>
            <person name="Komaki H."/>
            <person name="Tamura T."/>
        </authorList>
    </citation>
    <scope>NUCLEOTIDE SEQUENCE</scope>
    <source>
        <strain evidence="2">NBRC 108556</strain>
    </source>
</reference>
<dbReference type="PANTHER" id="PTHR33164:SF99">
    <property type="entry name" value="MARR FAMILY REGULATORY PROTEIN"/>
    <property type="match status" value="1"/>
</dbReference>
<dbReference type="Proteomes" id="UP000636960">
    <property type="component" value="Unassembled WGS sequence"/>
</dbReference>
<accession>A0A919K381</accession>
<dbReference type="Gene3D" id="1.10.10.10">
    <property type="entry name" value="Winged helix-like DNA-binding domain superfamily/Winged helix DNA-binding domain"/>
    <property type="match status" value="1"/>
</dbReference>
<organism evidence="2 3">
    <name type="scientific">Paractinoplanes rishiriensis</name>
    <dbReference type="NCBI Taxonomy" id="1050105"/>
    <lineage>
        <taxon>Bacteria</taxon>
        <taxon>Bacillati</taxon>
        <taxon>Actinomycetota</taxon>
        <taxon>Actinomycetes</taxon>
        <taxon>Micromonosporales</taxon>
        <taxon>Micromonosporaceae</taxon>
        <taxon>Paractinoplanes</taxon>
    </lineage>
</organism>
<protein>
    <recommendedName>
        <fullName evidence="1">HTH marR-type domain-containing protein</fullName>
    </recommendedName>
</protein>
<evidence type="ECO:0000259" key="1">
    <source>
        <dbReference type="PROSITE" id="PS50995"/>
    </source>
</evidence>
<dbReference type="SUPFAM" id="SSF46785">
    <property type="entry name" value="Winged helix' DNA-binding domain"/>
    <property type="match status" value="1"/>
</dbReference>
<dbReference type="InterPro" id="IPR039422">
    <property type="entry name" value="MarR/SlyA-like"/>
</dbReference>
<comment type="caution">
    <text evidence="2">The sequence shown here is derived from an EMBL/GenBank/DDBJ whole genome shotgun (WGS) entry which is preliminary data.</text>
</comment>
<gene>
    <name evidence="2" type="ORF">Ari01nite_75310</name>
</gene>
<dbReference type="GO" id="GO:0006950">
    <property type="term" value="P:response to stress"/>
    <property type="evidence" value="ECO:0007669"/>
    <property type="project" value="TreeGrafter"/>
</dbReference>
<dbReference type="PROSITE" id="PS50995">
    <property type="entry name" value="HTH_MARR_2"/>
    <property type="match status" value="1"/>
</dbReference>
<proteinExistence type="predicted"/>
<dbReference type="InterPro" id="IPR000835">
    <property type="entry name" value="HTH_MarR-typ"/>
</dbReference>
<name>A0A919K381_9ACTN</name>
<keyword evidence="3" id="KW-1185">Reference proteome</keyword>
<evidence type="ECO:0000313" key="3">
    <source>
        <dbReference type="Proteomes" id="UP000636960"/>
    </source>
</evidence>